<protein>
    <recommendedName>
        <fullName evidence="7">NACHT domain-containing protein</fullName>
    </recommendedName>
</protein>
<keyword evidence="6" id="KW-1185">Reference proteome</keyword>
<evidence type="ECO:0000256" key="2">
    <source>
        <dbReference type="SAM" id="MobiDB-lite"/>
    </source>
</evidence>
<dbReference type="Pfam" id="PF24883">
    <property type="entry name" value="NPHP3_N"/>
    <property type="match status" value="1"/>
</dbReference>
<reference evidence="5" key="1">
    <citation type="submission" date="2020-02" db="EMBL/GenBank/DDBJ databases">
        <authorList>
            <person name="Lichtner F.J."/>
        </authorList>
    </citation>
    <scope>NUCLEOTIDE SEQUENCE</scope>
    <source>
        <strain evidence="5">G10</strain>
    </source>
</reference>
<evidence type="ECO:0000259" key="4">
    <source>
        <dbReference type="Pfam" id="PF24883"/>
    </source>
</evidence>
<evidence type="ECO:0000313" key="5">
    <source>
        <dbReference type="EMBL" id="KAF7529971.1"/>
    </source>
</evidence>
<accession>A0A9P5L7A2</accession>
<dbReference type="Gene3D" id="3.40.50.300">
    <property type="entry name" value="P-loop containing nucleotide triphosphate hydrolases"/>
    <property type="match status" value="1"/>
</dbReference>
<proteinExistence type="predicted"/>
<dbReference type="InterPro" id="IPR031359">
    <property type="entry name" value="NACHT_N"/>
</dbReference>
<feature type="region of interest" description="Disordered" evidence="2">
    <location>
        <begin position="19"/>
        <end position="39"/>
    </location>
</feature>
<dbReference type="Pfam" id="PF17100">
    <property type="entry name" value="NACHT_N"/>
    <property type="match status" value="1"/>
</dbReference>
<dbReference type="EMBL" id="JAAOZQ010000003">
    <property type="protein sequence ID" value="KAF7529971.1"/>
    <property type="molecule type" value="Genomic_DNA"/>
</dbReference>
<keyword evidence="1" id="KW-0677">Repeat</keyword>
<dbReference type="SUPFAM" id="SSF52540">
    <property type="entry name" value="P-loop containing nucleoside triphosphate hydrolases"/>
    <property type="match status" value="1"/>
</dbReference>
<sequence>MVGSPPGTVSVAGLSLSTSTASTISPSQDFPNADLWEDARNQLSEDDKKTITQTLSTQELPPSSLNTPISETILEAVKAKREESKKSRWKVRIGKAEVELRGVADKVIVWLDKFKQVGDIAVSADPLHAGLPWAGIRFLLQAAVAGQEQTAALLSGLNRVLYVMYRCRLYELLFQPGQHKSSDQNLRLALGNFRTALLDLYKLVLHFLAVAMRVCQKNKFERTLAAFWSPSDILKFEEDCQATEDRAEKECQNCERYLQGQERTESSQYRTILNDLPQLKNLKSSIDHIDHIVTEVWETLQEDRICDILMWISKLPYQDHHQFASGAGKTKLVSRVIDHIKDNHPDYGLAYFYCKRDDDHRRDPENILRSFVKQLSKFPRKNSLHQVVVKAHQEYRFTGGASAKLSFNQSKEILSQLTHDYSKFVMVLDALDECYEESRGDLIDVFNWLVTQSDNVKIFVASRRDDDIKWQLERKSNIGIGATHNQGDIERFVNERIENAQKTRRKPISRELKQDIITTLYEKSGGMFQWAALQIEQILGLALEIDIRKRLGQLPKGLKAAYDEIFSKIQAAEGSNPDIAHQAFEWILHSPVPLDALVLPDLISRSLSGGTNLVLDLDIDIILDACCNLLVVDQYKVSFGVEGRSLEFRFAHLSVQEYIEEHTDGGNALSVPQPAHSKHAVATLGFLSELSGLFERWDSDIPKHTGSYEHQGP</sequence>
<dbReference type="PANTHER" id="PTHR10039">
    <property type="entry name" value="AMELOGENIN"/>
    <property type="match status" value="1"/>
</dbReference>
<evidence type="ECO:0000259" key="3">
    <source>
        <dbReference type="Pfam" id="PF17100"/>
    </source>
</evidence>
<dbReference type="InterPro" id="IPR027417">
    <property type="entry name" value="P-loop_NTPase"/>
</dbReference>
<name>A0A9P5L7A2_PENCR</name>
<organism evidence="5 6">
    <name type="scientific">Penicillium crustosum</name>
    <name type="common">Blue mold fungus</name>
    <dbReference type="NCBI Taxonomy" id="36656"/>
    <lineage>
        <taxon>Eukaryota</taxon>
        <taxon>Fungi</taxon>
        <taxon>Dikarya</taxon>
        <taxon>Ascomycota</taxon>
        <taxon>Pezizomycotina</taxon>
        <taxon>Eurotiomycetes</taxon>
        <taxon>Eurotiomycetidae</taxon>
        <taxon>Eurotiales</taxon>
        <taxon>Aspergillaceae</taxon>
        <taxon>Penicillium</taxon>
    </lineage>
</organism>
<gene>
    <name evidence="5" type="ORF">PCG10_004946</name>
</gene>
<feature type="domain" description="Nephrocystin 3-like N-terminal" evidence="4">
    <location>
        <begin position="325"/>
        <end position="463"/>
    </location>
</feature>
<evidence type="ECO:0000313" key="6">
    <source>
        <dbReference type="Proteomes" id="UP000701341"/>
    </source>
</evidence>
<dbReference type="PANTHER" id="PTHR10039:SF16">
    <property type="entry name" value="GPI INOSITOL-DEACYLASE"/>
    <property type="match status" value="1"/>
</dbReference>
<feature type="domain" description="NWD NACHT-NTPase N-terminal" evidence="3">
    <location>
        <begin position="35"/>
        <end position="231"/>
    </location>
</feature>
<comment type="caution">
    <text evidence="5">The sequence shown here is derived from an EMBL/GenBank/DDBJ whole genome shotgun (WGS) entry which is preliminary data.</text>
</comment>
<dbReference type="InterPro" id="IPR056884">
    <property type="entry name" value="NPHP3-like_N"/>
</dbReference>
<evidence type="ECO:0000256" key="1">
    <source>
        <dbReference type="ARBA" id="ARBA00022737"/>
    </source>
</evidence>
<dbReference type="Proteomes" id="UP000701341">
    <property type="component" value="Unassembled WGS sequence"/>
</dbReference>
<evidence type="ECO:0008006" key="7">
    <source>
        <dbReference type="Google" id="ProtNLM"/>
    </source>
</evidence>
<dbReference type="AlphaFoldDB" id="A0A9P5L7A2"/>